<proteinExistence type="predicted"/>
<protein>
    <submittedName>
        <fullName evidence="1">Uncharacterized protein</fullName>
    </submittedName>
</protein>
<accession>A0ABN2FPQ4</accession>
<dbReference type="Proteomes" id="UP001500064">
    <property type="component" value="Unassembled WGS sequence"/>
</dbReference>
<organism evidence="1 2">
    <name type="scientific">Nonomuraea maheshkhaliensis</name>
    <dbReference type="NCBI Taxonomy" id="419590"/>
    <lineage>
        <taxon>Bacteria</taxon>
        <taxon>Bacillati</taxon>
        <taxon>Actinomycetota</taxon>
        <taxon>Actinomycetes</taxon>
        <taxon>Streptosporangiales</taxon>
        <taxon>Streptosporangiaceae</taxon>
        <taxon>Nonomuraea</taxon>
    </lineage>
</organism>
<sequence>MLGDGEFYGFGVDTGMGCFLDASGRDAGGDVTAFVADLLVLHDADALPPTAPSTVVCLPSFIPVADDRRETPLT</sequence>
<keyword evidence="2" id="KW-1185">Reference proteome</keyword>
<dbReference type="EMBL" id="BAAAMU010000052">
    <property type="protein sequence ID" value="GAA1655393.1"/>
    <property type="molecule type" value="Genomic_DNA"/>
</dbReference>
<dbReference type="InterPro" id="IPR025335">
    <property type="entry name" value="DUF4241"/>
</dbReference>
<comment type="caution">
    <text evidence="1">The sequence shown here is derived from an EMBL/GenBank/DDBJ whole genome shotgun (WGS) entry which is preliminary data.</text>
</comment>
<gene>
    <name evidence="1" type="ORF">GCM10009733_061060</name>
</gene>
<evidence type="ECO:0000313" key="1">
    <source>
        <dbReference type="EMBL" id="GAA1655393.1"/>
    </source>
</evidence>
<evidence type="ECO:0000313" key="2">
    <source>
        <dbReference type="Proteomes" id="UP001500064"/>
    </source>
</evidence>
<name>A0ABN2FPQ4_9ACTN</name>
<reference evidence="1 2" key="1">
    <citation type="journal article" date="2019" name="Int. J. Syst. Evol. Microbiol.">
        <title>The Global Catalogue of Microorganisms (GCM) 10K type strain sequencing project: providing services to taxonomists for standard genome sequencing and annotation.</title>
        <authorList>
            <consortium name="The Broad Institute Genomics Platform"/>
            <consortium name="The Broad Institute Genome Sequencing Center for Infectious Disease"/>
            <person name="Wu L."/>
            <person name="Ma J."/>
        </authorList>
    </citation>
    <scope>NUCLEOTIDE SEQUENCE [LARGE SCALE GENOMIC DNA]</scope>
    <source>
        <strain evidence="1 2">JCM 13929</strain>
    </source>
</reference>
<dbReference type="Pfam" id="PF14025">
    <property type="entry name" value="DUF4241"/>
    <property type="match status" value="1"/>
</dbReference>